<feature type="region of interest" description="Disordered" evidence="1">
    <location>
        <begin position="161"/>
        <end position="214"/>
    </location>
</feature>
<protein>
    <submittedName>
        <fullName evidence="2">Uncharacterized protein</fullName>
    </submittedName>
</protein>
<reference evidence="2" key="1">
    <citation type="journal article" date="2014" name="Front. Microbiol.">
        <title>High frequency of phylogenetically diverse reductive dehalogenase-homologous genes in deep subseafloor sedimentary metagenomes.</title>
        <authorList>
            <person name="Kawai M."/>
            <person name="Futagami T."/>
            <person name="Toyoda A."/>
            <person name="Takaki Y."/>
            <person name="Nishi S."/>
            <person name="Hori S."/>
            <person name="Arai W."/>
            <person name="Tsubouchi T."/>
            <person name="Morono Y."/>
            <person name="Uchiyama I."/>
            <person name="Ito T."/>
            <person name="Fujiyama A."/>
            <person name="Inagaki F."/>
            <person name="Takami H."/>
        </authorList>
    </citation>
    <scope>NUCLEOTIDE SEQUENCE</scope>
    <source>
        <strain evidence="2">Expedition CK06-06</strain>
    </source>
</reference>
<feature type="compositionally biased region" description="Polar residues" evidence="1">
    <location>
        <begin position="18"/>
        <end position="28"/>
    </location>
</feature>
<dbReference type="EMBL" id="BARW01016902">
    <property type="protein sequence ID" value="GAI96494.1"/>
    <property type="molecule type" value="Genomic_DNA"/>
</dbReference>
<evidence type="ECO:0000313" key="2">
    <source>
        <dbReference type="EMBL" id="GAI96494.1"/>
    </source>
</evidence>
<evidence type="ECO:0000256" key="1">
    <source>
        <dbReference type="SAM" id="MobiDB-lite"/>
    </source>
</evidence>
<feature type="non-terminal residue" evidence="2">
    <location>
        <position position="1"/>
    </location>
</feature>
<proteinExistence type="predicted"/>
<feature type="non-terminal residue" evidence="2">
    <location>
        <position position="282"/>
    </location>
</feature>
<comment type="caution">
    <text evidence="2">The sequence shown here is derived from an EMBL/GenBank/DDBJ whole genome shotgun (WGS) entry which is preliminary data.</text>
</comment>
<feature type="compositionally biased region" description="Basic and acidic residues" evidence="1">
    <location>
        <begin position="198"/>
        <end position="214"/>
    </location>
</feature>
<dbReference type="AlphaFoldDB" id="X1UVX5"/>
<organism evidence="2">
    <name type="scientific">marine sediment metagenome</name>
    <dbReference type="NCBI Taxonomy" id="412755"/>
    <lineage>
        <taxon>unclassified sequences</taxon>
        <taxon>metagenomes</taxon>
        <taxon>ecological metagenomes</taxon>
    </lineage>
</organism>
<accession>X1UVX5</accession>
<gene>
    <name evidence="2" type="ORF">S12H4_29320</name>
</gene>
<name>X1UVX5_9ZZZZ</name>
<sequence length="282" mass="33488">VYDGKLNAQDLKEVQDNDAASSQAKGFSVGQQPIKNLSEMQEKVWYDVVSQLDFVADFAKLKERVEADGYDINSPKVIKEVQQADIRREEEEKQWVLEQERQRKNVALFQQRSPQQFSSPEGGIENAYNRHFQQDDDIADEEEWVQDRNGNWFRADELTEINAPDDPDMPPEDYAPLWDTEERDMLDSLKRRQRKKRPYLEKEETEEDRWHKQLGEHPLSEFPVEEMDDEEWLRRFGRYFGLSKIAEEEEIDYDKVIESLKKPQENYTFEYGKNVPHVKSFA</sequence>
<feature type="region of interest" description="Disordered" evidence="1">
    <location>
        <begin position="1"/>
        <end position="28"/>
    </location>
</feature>